<name>A0A9W5W765_9BACL</name>
<keyword evidence="2" id="KW-1185">Reference proteome</keyword>
<reference evidence="1 2" key="1">
    <citation type="submission" date="2014-02" db="EMBL/GenBank/DDBJ databases">
        <title>Genome sequence of Paenibacillus darwinianus reveals adaptive mechanisms for survival in Antarctic soils.</title>
        <authorList>
            <person name="Dsouza M."/>
            <person name="Taylor M.W."/>
            <person name="Turner S.J."/>
            <person name="Aislabie J."/>
        </authorList>
    </citation>
    <scope>NUCLEOTIDE SEQUENCE [LARGE SCALE GENOMIC DNA]</scope>
    <source>
        <strain evidence="1 2">CE1</strain>
    </source>
</reference>
<proteinExistence type="predicted"/>
<sequence length="163" mass="18555">MGTRLLSEQLIKNRYPHLRYVRIHTPAKNSVTIYAWNEELELPESEAASLSRFAAGYLLQHICYKVKAYNMIETDGVPRVEELPESIVQAALDRGLNQHGIIDVMNRMFTNGSISFEGYDMETGTIHYAVRSAAPVTDIERELIRQYLYEITPLGARSEVSYG</sequence>
<organism evidence="1 2">
    <name type="scientific">Paenibacillus darwinianus</name>
    <dbReference type="NCBI Taxonomy" id="1380763"/>
    <lineage>
        <taxon>Bacteria</taxon>
        <taxon>Bacillati</taxon>
        <taxon>Bacillota</taxon>
        <taxon>Bacilli</taxon>
        <taxon>Bacillales</taxon>
        <taxon>Paenibacillaceae</taxon>
        <taxon>Paenibacillus</taxon>
    </lineage>
</organism>
<dbReference type="AlphaFoldDB" id="A0A9W5W765"/>
<gene>
    <name evidence="1" type="ORF">BG53_03285</name>
</gene>
<evidence type="ECO:0000313" key="2">
    <source>
        <dbReference type="Proteomes" id="UP000053750"/>
    </source>
</evidence>
<evidence type="ECO:0000313" key="1">
    <source>
        <dbReference type="EMBL" id="EXX87843.1"/>
    </source>
</evidence>
<dbReference type="Proteomes" id="UP000053750">
    <property type="component" value="Unassembled WGS sequence"/>
</dbReference>
<dbReference type="OrthoDB" id="2665639at2"/>
<dbReference type="EMBL" id="JFHU01000142">
    <property type="protein sequence ID" value="EXX87843.1"/>
    <property type="molecule type" value="Genomic_DNA"/>
</dbReference>
<accession>A0A9W5W765</accession>
<protein>
    <submittedName>
        <fullName evidence="1">Uncharacterized protein</fullName>
    </submittedName>
</protein>
<dbReference type="RefSeq" id="WP_036582208.1">
    <property type="nucleotide sequence ID" value="NZ_KK082179.1"/>
</dbReference>
<comment type="caution">
    <text evidence="1">The sequence shown here is derived from an EMBL/GenBank/DDBJ whole genome shotgun (WGS) entry which is preliminary data.</text>
</comment>